<dbReference type="Gene3D" id="1.25.10.10">
    <property type="entry name" value="Leucine-rich Repeat Variant"/>
    <property type="match status" value="1"/>
</dbReference>
<dbReference type="InterPro" id="IPR016024">
    <property type="entry name" value="ARM-type_fold"/>
</dbReference>
<feature type="compositionally biased region" description="Low complexity" evidence="6">
    <location>
        <begin position="621"/>
        <end position="638"/>
    </location>
</feature>
<feature type="compositionally biased region" description="Low complexity" evidence="6">
    <location>
        <begin position="888"/>
        <end position="901"/>
    </location>
</feature>
<dbReference type="PROSITE" id="PS50077">
    <property type="entry name" value="HEAT_REPEAT"/>
    <property type="match status" value="1"/>
</dbReference>
<feature type="region of interest" description="Disordered" evidence="6">
    <location>
        <begin position="621"/>
        <end position="690"/>
    </location>
</feature>
<dbReference type="Gene3D" id="1.10.510.10">
    <property type="entry name" value="Transferase(Phosphotransferase) domain 1"/>
    <property type="match status" value="1"/>
</dbReference>
<dbReference type="Gene3D" id="3.30.200.20">
    <property type="entry name" value="Phosphorylase Kinase, domain 1"/>
    <property type="match status" value="1"/>
</dbReference>
<evidence type="ECO:0000256" key="5">
    <source>
        <dbReference type="PROSITE-ProRule" id="PRU00103"/>
    </source>
</evidence>
<dbReference type="InterPro" id="IPR011989">
    <property type="entry name" value="ARM-like"/>
</dbReference>
<feature type="region of interest" description="Disordered" evidence="6">
    <location>
        <begin position="705"/>
        <end position="830"/>
    </location>
</feature>
<feature type="compositionally biased region" description="Basic and acidic residues" evidence="6">
    <location>
        <begin position="776"/>
        <end position="789"/>
    </location>
</feature>
<feature type="compositionally biased region" description="Low complexity" evidence="6">
    <location>
        <begin position="749"/>
        <end position="768"/>
    </location>
</feature>
<dbReference type="InterPro" id="IPR021133">
    <property type="entry name" value="HEAT_type_2"/>
</dbReference>
<dbReference type="PANTHER" id="PTHR12984">
    <property type="entry name" value="SCY1-RELATED S/T PROTEIN KINASE-LIKE"/>
    <property type="match status" value="1"/>
</dbReference>
<protein>
    <recommendedName>
        <fullName evidence="2">N-terminal kinase-like protein</fullName>
    </recommendedName>
    <alternativeName>
        <fullName evidence="3">SCY1-like protein 1</fullName>
    </alternativeName>
</protein>
<feature type="region of interest" description="Disordered" evidence="6">
    <location>
        <begin position="867"/>
        <end position="910"/>
    </location>
</feature>
<proteinExistence type="inferred from homology"/>
<feature type="repeat" description="HEAT" evidence="5">
    <location>
        <begin position="413"/>
        <end position="450"/>
    </location>
</feature>
<evidence type="ECO:0000256" key="4">
    <source>
        <dbReference type="ARBA" id="ARBA00056114"/>
    </source>
</evidence>
<sequence length="910" mass="98023">MWLFSNKSSNGVTTASSISAVLGVGSGSGSDDPLAGYTLDSPTSDEGFSGPFDLHWSRQSATHRKTGERATVFSCHLPPSTRDIALTTLAQVSKKMKTLRHPNILNWVAGTEATGASKASVFHIVTEYVVPLSEYLRGQADSSNFTYLASWGIYQVTRALGFLNDDCQLSHNAVCASSVYVNRSGEWKLGRLDFCTPLSEAGQQAVNIPRPAAYSAPGGHYVDAWGLACLIYEVFNPERLTEPAQLASKQSLERLPKQLVTAYRRLLSTRIPLTTSRARSPFSAFLKVNFFKNDYISTLVFLEEIQLKEKEEKSEFLAGLGQRAVGLFPDDICRYKILPHLVNSLKFGSAGVEALVPVLELAHLLSPADFDVVVLPGLVRLFAAPDRATRVRLLDQLPRFVEKLPRAVVESQIFPPVSAGFSDANPLVREATIRAMVHLAPTLPPKILNDALIRHLINLQCKDDQGGIRTNATICLAKLACRMEPGVRRGPLLNALLRATRDPFAPSRQAAVTSLAACQAFFSTQELAGKVIPCLSFVAVDAEKDIRETALKVLRGMLDRLERASEDPTASEPDVSVTGEGPSTGISAAGEKLTAAGVSFGNWALGALTSISSRLISSSTSSAASAQPPQKPSGASAPCSSRLNTDHQSVVSQQQESPSTAHTNRSSSSFQKARKSSWSDSDDKDADGIMGWDNEELTIDLNSLSVESKNPSPAPAANRVSSAAPKQQIDSLIDWDTNEVDRISKKPSTVRSKNSSTSSQVSKQQSLSPPIVSTASKKDALIDWEKEDSVWTASEVPSSEKRTFPSRQKPVVSSPKAAAAAAATAASATSRNADTLLGWQRQNHVAQPQPASDVDFFEELLQTQAKTPFSSSKSSSQSPSVGRNSQPSTKIASAAQKQSASRDVDDWDAW</sequence>
<feature type="compositionally biased region" description="Low complexity" evidence="6">
    <location>
        <begin position="817"/>
        <end position="830"/>
    </location>
</feature>
<dbReference type="InterPro" id="IPR051177">
    <property type="entry name" value="CIK-Related_Protein"/>
</dbReference>
<dbReference type="AlphaFoldDB" id="A0A5K3FGH7"/>
<dbReference type="SUPFAM" id="SSF56112">
    <property type="entry name" value="Protein kinase-like (PK-like)"/>
    <property type="match status" value="1"/>
</dbReference>
<dbReference type="InterPro" id="IPR011009">
    <property type="entry name" value="Kinase-like_dom_sf"/>
</dbReference>
<dbReference type="PROSITE" id="PS50011">
    <property type="entry name" value="PROTEIN_KINASE_DOM"/>
    <property type="match status" value="1"/>
</dbReference>
<evidence type="ECO:0000256" key="1">
    <source>
        <dbReference type="ARBA" id="ARBA00038349"/>
    </source>
</evidence>
<comment type="function">
    <text evidence="4">Regulates COPI-mediated retrograde protein traffic at the interface between the Golgi apparatus and the endoplasmic reticulum. Involved in the maintenance of the Golgi apparatus morphology.</text>
</comment>
<comment type="similarity">
    <text evidence="1">Belongs to the protein kinase superfamily.</text>
</comment>
<dbReference type="SUPFAM" id="SSF48371">
    <property type="entry name" value="ARM repeat"/>
    <property type="match status" value="1"/>
</dbReference>
<dbReference type="GO" id="GO:0005524">
    <property type="term" value="F:ATP binding"/>
    <property type="evidence" value="ECO:0007669"/>
    <property type="project" value="InterPro"/>
</dbReference>
<evidence type="ECO:0000256" key="3">
    <source>
        <dbReference type="ARBA" id="ARBA00042347"/>
    </source>
</evidence>
<feature type="domain" description="Protein kinase" evidence="7">
    <location>
        <begin position="18"/>
        <end position="291"/>
    </location>
</feature>
<organism evidence="8">
    <name type="scientific">Mesocestoides corti</name>
    <name type="common">Flatworm</name>
    <dbReference type="NCBI Taxonomy" id="53468"/>
    <lineage>
        <taxon>Eukaryota</taxon>
        <taxon>Metazoa</taxon>
        <taxon>Spiralia</taxon>
        <taxon>Lophotrochozoa</taxon>
        <taxon>Platyhelminthes</taxon>
        <taxon>Cestoda</taxon>
        <taxon>Eucestoda</taxon>
        <taxon>Cyclophyllidea</taxon>
        <taxon>Mesocestoididae</taxon>
        <taxon>Mesocestoides</taxon>
    </lineage>
</organism>
<dbReference type="GO" id="GO:0004672">
    <property type="term" value="F:protein kinase activity"/>
    <property type="evidence" value="ECO:0007669"/>
    <property type="project" value="InterPro"/>
</dbReference>
<dbReference type="InterPro" id="IPR000719">
    <property type="entry name" value="Prot_kinase_dom"/>
</dbReference>
<dbReference type="WBParaSite" id="MCU_007199-RA">
    <property type="protein sequence ID" value="MCU_007199-RA"/>
    <property type="gene ID" value="MCU_007199"/>
</dbReference>
<evidence type="ECO:0000313" key="8">
    <source>
        <dbReference type="WBParaSite" id="MCU_007199-RA"/>
    </source>
</evidence>
<evidence type="ECO:0000256" key="2">
    <source>
        <dbReference type="ARBA" id="ARBA00040972"/>
    </source>
</evidence>
<evidence type="ECO:0000259" key="7">
    <source>
        <dbReference type="PROSITE" id="PS50011"/>
    </source>
</evidence>
<dbReference type="PANTHER" id="PTHR12984:SF3">
    <property type="entry name" value="N-TERMINAL KINASE-LIKE PROTEIN"/>
    <property type="match status" value="1"/>
</dbReference>
<feature type="compositionally biased region" description="Low complexity" evidence="6">
    <location>
        <begin position="870"/>
        <end position="880"/>
    </location>
</feature>
<feature type="compositionally biased region" description="Low complexity" evidence="6">
    <location>
        <begin position="648"/>
        <end position="679"/>
    </location>
</feature>
<name>A0A5K3FGH7_MESCO</name>
<reference evidence="8" key="1">
    <citation type="submission" date="2019-11" db="UniProtKB">
        <authorList>
            <consortium name="WormBaseParasite"/>
        </authorList>
    </citation>
    <scope>IDENTIFICATION</scope>
</reference>
<feature type="region of interest" description="Disordered" evidence="6">
    <location>
        <begin position="563"/>
        <end position="586"/>
    </location>
</feature>
<accession>A0A5K3FGH7</accession>
<evidence type="ECO:0000256" key="6">
    <source>
        <dbReference type="SAM" id="MobiDB-lite"/>
    </source>
</evidence>
<feature type="compositionally biased region" description="Polar residues" evidence="6">
    <location>
        <begin position="719"/>
        <end position="730"/>
    </location>
</feature>